<dbReference type="InterPro" id="IPR003961">
    <property type="entry name" value="FN3_dom"/>
</dbReference>
<evidence type="ECO:0000256" key="1">
    <source>
        <dbReference type="SAM" id="MobiDB-lite"/>
    </source>
</evidence>
<feature type="compositionally biased region" description="Low complexity" evidence="1">
    <location>
        <begin position="532"/>
        <end position="560"/>
    </location>
</feature>
<dbReference type="Gene3D" id="2.60.40.10">
    <property type="entry name" value="Immunoglobulins"/>
    <property type="match status" value="1"/>
</dbReference>
<sequence length="566" mass="60312">MHLRKLRTKPVTRVAVTALVCCTTVLLDASLAAAAADGPKTLSADPLATWQTDGIVWSMAAANGVVYVGGSFDTVRPPGAAPGQRQVRRKNFAAFDAVTGQLLPCAPSFTGFNHTVRAMKASPDGRVLYVGGSFDRVGTVGAANAIAVDTAGCKVRTDFKPSVAATVRAIEASANTVYLGGDFTRVGGQPRGRIAAVSTKGAVLPFKADFDQPVRALSVALSHGRLFVGGDFESVNGRRIRSLVALHPTTGAIVLSYPGWIPAQSSVKTIAQDNTRFFVGAEGHGPGLYDGRIAGKLANGTMVWKDDCYGATQSVVPFKGVLYSASHAHNCNETPGGFPDRGDRQHLLAQSVDDRRILHWFPDTNGGLGEQVGPRALVVSRGVLWVGGEFTQVNEAPQQSLARFGDKDTGAPKAPELSLSATEPGKVTLAWRATWDRDDAVLTYRIFRDGKQVGTRSEKSTYWDLPRMTYTDTVPAGTRHTYTIQVTDGSNTSAKSRGLTVNVPPKRATQRVAVDGTAVPSRPAQEQEQEQDQSQSAQETSQTAQEPSQLAQQQSPPAQETEGETR</sequence>
<dbReference type="PROSITE" id="PS50853">
    <property type="entry name" value="FN3"/>
    <property type="match status" value="1"/>
</dbReference>
<dbReference type="RefSeq" id="WP_381182706.1">
    <property type="nucleotide sequence ID" value="NZ_JBHSFK010000033.1"/>
</dbReference>
<dbReference type="InterPro" id="IPR013783">
    <property type="entry name" value="Ig-like_fold"/>
</dbReference>
<evidence type="ECO:0000313" key="4">
    <source>
        <dbReference type="EMBL" id="MFC4505355.1"/>
    </source>
</evidence>
<name>A0ABV9B2W6_9ACTN</name>
<feature type="domain" description="Fibronectin type-III" evidence="3">
    <location>
        <begin position="411"/>
        <end position="506"/>
    </location>
</feature>
<gene>
    <name evidence="4" type="ORF">ACFPIH_38805</name>
</gene>
<keyword evidence="5" id="KW-1185">Reference proteome</keyword>
<accession>A0ABV9B2W6</accession>
<feature type="chain" id="PRO_5046320661" evidence="2">
    <location>
        <begin position="35"/>
        <end position="566"/>
    </location>
</feature>
<dbReference type="EMBL" id="JBHSFK010000033">
    <property type="protein sequence ID" value="MFC4505355.1"/>
    <property type="molecule type" value="Genomic_DNA"/>
</dbReference>
<reference evidence="5" key="1">
    <citation type="journal article" date="2019" name="Int. J. Syst. Evol. Microbiol.">
        <title>The Global Catalogue of Microorganisms (GCM) 10K type strain sequencing project: providing services to taxonomists for standard genome sequencing and annotation.</title>
        <authorList>
            <consortium name="The Broad Institute Genomics Platform"/>
            <consortium name="The Broad Institute Genome Sequencing Center for Infectious Disease"/>
            <person name="Wu L."/>
            <person name="Ma J."/>
        </authorList>
    </citation>
    <scope>NUCLEOTIDE SEQUENCE [LARGE SCALE GENOMIC DNA]</scope>
    <source>
        <strain evidence="5">CGMCC 4.7177</strain>
    </source>
</reference>
<evidence type="ECO:0000313" key="5">
    <source>
        <dbReference type="Proteomes" id="UP001595839"/>
    </source>
</evidence>
<protein>
    <submittedName>
        <fullName evidence="4">Fibronectin type III domain-containing protein</fullName>
    </submittedName>
</protein>
<feature type="signal peptide" evidence="2">
    <location>
        <begin position="1"/>
        <end position="34"/>
    </location>
</feature>
<evidence type="ECO:0000259" key="3">
    <source>
        <dbReference type="PROSITE" id="PS50853"/>
    </source>
</evidence>
<dbReference type="SUPFAM" id="SSF50998">
    <property type="entry name" value="Quinoprotein alcohol dehydrogenase-like"/>
    <property type="match status" value="1"/>
</dbReference>
<keyword evidence="2" id="KW-0732">Signal</keyword>
<evidence type="ECO:0000256" key="2">
    <source>
        <dbReference type="SAM" id="SignalP"/>
    </source>
</evidence>
<dbReference type="InterPro" id="IPR011047">
    <property type="entry name" value="Quinoprotein_ADH-like_sf"/>
</dbReference>
<proteinExistence type="predicted"/>
<comment type="caution">
    <text evidence="4">The sequence shown here is derived from an EMBL/GenBank/DDBJ whole genome shotgun (WGS) entry which is preliminary data.</text>
</comment>
<feature type="region of interest" description="Disordered" evidence="1">
    <location>
        <begin position="487"/>
        <end position="566"/>
    </location>
</feature>
<dbReference type="Proteomes" id="UP001595839">
    <property type="component" value="Unassembled WGS sequence"/>
</dbReference>
<organism evidence="4 5">
    <name type="scientific">Streptomyces vulcanius</name>
    <dbReference type="NCBI Taxonomy" id="1441876"/>
    <lineage>
        <taxon>Bacteria</taxon>
        <taxon>Bacillati</taxon>
        <taxon>Actinomycetota</taxon>
        <taxon>Actinomycetes</taxon>
        <taxon>Kitasatosporales</taxon>
        <taxon>Streptomycetaceae</taxon>
        <taxon>Streptomyces</taxon>
    </lineage>
</organism>